<dbReference type="RefSeq" id="WP_087140344.1">
    <property type="nucleotide sequence ID" value="NZ_FUIE01000039.1"/>
</dbReference>
<organism evidence="2 3">
    <name type="scientific">Brevundimonas diminuta 3F5N</name>
    <dbReference type="NCBI Taxonomy" id="1255603"/>
    <lineage>
        <taxon>Bacteria</taxon>
        <taxon>Pseudomonadati</taxon>
        <taxon>Pseudomonadota</taxon>
        <taxon>Alphaproteobacteria</taxon>
        <taxon>Caulobacterales</taxon>
        <taxon>Caulobacteraceae</taxon>
        <taxon>Brevundimonas</taxon>
    </lineage>
</organism>
<gene>
    <name evidence="2" type="ORF">FM111_07390</name>
</gene>
<sequence>MKRLIPFVAAALLLSGCGSQGRDDAPPTARTDNGALTALFNADQKARQDNRLDLLESMADAERLAETKSMLARGEIRSGADYYRAAFIFHHSREADDILKAHVLATAALAQGHQDAAWIAAASLDRYLQARGRPQIYGTQYIQIDTEMTRGAFDPGFMPDSVRRDTRVPPLDEQKAPPLVR</sequence>
<protein>
    <submittedName>
        <fullName evidence="2">Putative lipoprotein</fullName>
    </submittedName>
</protein>
<dbReference type="Proteomes" id="UP000195766">
    <property type="component" value="Unassembled WGS sequence"/>
</dbReference>
<name>A0A1R4FW02_BREDI</name>
<proteinExistence type="predicted"/>
<feature type="compositionally biased region" description="Basic and acidic residues" evidence="1">
    <location>
        <begin position="161"/>
        <end position="175"/>
    </location>
</feature>
<accession>A0A1R4FW02</accession>
<keyword evidence="2" id="KW-0449">Lipoprotein</keyword>
<dbReference type="EMBL" id="FUIE01000039">
    <property type="protein sequence ID" value="SJM60011.1"/>
    <property type="molecule type" value="Genomic_DNA"/>
</dbReference>
<reference evidence="2 3" key="1">
    <citation type="submission" date="2017-02" db="EMBL/GenBank/DDBJ databases">
        <authorList>
            <person name="Peterson S.W."/>
        </authorList>
    </citation>
    <scope>NUCLEOTIDE SEQUENCE [LARGE SCALE GENOMIC DNA]</scope>
    <source>
        <strain evidence="2 3">3F5N</strain>
    </source>
</reference>
<dbReference type="PROSITE" id="PS51257">
    <property type="entry name" value="PROKAR_LIPOPROTEIN"/>
    <property type="match status" value="1"/>
</dbReference>
<dbReference type="OrthoDB" id="7275869at2"/>
<evidence type="ECO:0000256" key="1">
    <source>
        <dbReference type="SAM" id="MobiDB-lite"/>
    </source>
</evidence>
<feature type="region of interest" description="Disordered" evidence="1">
    <location>
        <begin position="158"/>
        <end position="181"/>
    </location>
</feature>
<evidence type="ECO:0000313" key="2">
    <source>
        <dbReference type="EMBL" id="SJM60011.1"/>
    </source>
</evidence>
<dbReference type="AlphaFoldDB" id="A0A1R4FW02"/>
<evidence type="ECO:0000313" key="3">
    <source>
        <dbReference type="Proteomes" id="UP000195766"/>
    </source>
</evidence>